<reference evidence="2" key="1">
    <citation type="submission" date="2014-09" db="EMBL/GenBank/DDBJ databases">
        <authorList>
            <person name="Sharma Rahul"/>
            <person name="Thines Marco"/>
        </authorList>
    </citation>
    <scope>NUCLEOTIDE SEQUENCE [LARGE SCALE GENOMIC DNA]</scope>
</reference>
<dbReference type="AlphaFoldDB" id="A0A0P1A4E3"/>
<dbReference type="GeneID" id="36408989"/>
<evidence type="ECO:0000313" key="2">
    <source>
        <dbReference type="Proteomes" id="UP000054928"/>
    </source>
</evidence>
<proteinExistence type="predicted"/>
<organism evidence="1 2">
    <name type="scientific">Plasmopara halstedii</name>
    <name type="common">Downy mildew of sunflower</name>
    <dbReference type="NCBI Taxonomy" id="4781"/>
    <lineage>
        <taxon>Eukaryota</taxon>
        <taxon>Sar</taxon>
        <taxon>Stramenopiles</taxon>
        <taxon>Oomycota</taxon>
        <taxon>Peronosporomycetes</taxon>
        <taxon>Peronosporales</taxon>
        <taxon>Peronosporaceae</taxon>
        <taxon>Plasmopara</taxon>
    </lineage>
</organism>
<name>A0A0P1A4E3_PLAHL</name>
<evidence type="ECO:0000313" key="1">
    <source>
        <dbReference type="EMBL" id="CEG35182.1"/>
    </source>
</evidence>
<keyword evidence="2" id="KW-1185">Reference proteome</keyword>
<dbReference type="EMBL" id="CCYD01000007">
    <property type="protein sequence ID" value="CEG35182.1"/>
    <property type="molecule type" value="Genomic_DNA"/>
</dbReference>
<protein>
    <submittedName>
        <fullName evidence="1">Uncharacterized protein</fullName>
    </submittedName>
</protein>
<dbReference type="Proteomes" id="UP000054928">
    <property type="component" value="Unassembled WGS sequence"/>
</dbReference>
<dbReference type="RefSeq" id="XP_024571551.1">
    <property type="nucleotide sequence ID" value="XM_024717667.1"/>
</dbReference>
<accession>A0A0P1A4E3</accession>
<sequence>MVQLLHRLRIPVSSLEKQMVENAQFSLSSASINRAKMYHESWARQLKKVDVDSALWDITAMEARYCIQ</sequence>